<gene>
    <name evidence="2" type="ORF">BGW38_008128</name>
</gene>
<comment type="caution">
    <text evidence="2">The sequence shown here is derived from an EMBL/GenBank/DDBJ whole genome shotgun (WGS) entry which is preliminary data.</text>
</comment>
<keyword evidence="3" id="KW-1185">Reference proteome</keyword>
<reference evidence="2" key="1">
    <citation type="journal article" date="2020" name="Fungal Divers.">
        <title>Resolving the Mortierellaceae phylogeny through synthesis of multi-gene phylogenetics and phylogenomics.</title>
        <authorList>
            <person name="Vandepol N."/>
            <person name="Liber J."/>
            <person name="Desiro A."/>
            <person name="Na H."/>
            <person name="Kennedy M."/>
            <person name="Barry K."/>
            <person name="Grigoriev I.V."/>
            <person name="Miller A.N."/>
            <person name="O'Donnell K."/>
            <person name="Stajich J.E."/>
            <person name="Bonito G."/>
        </authorList>
    </citation>
    <scope>NUCLEOTIDE SEQUENCE</scope>
    <source>
        <strain evidence="2">KOD1015</strain>
    </source>
</reference>
<dbReference type="AlphaFoldDB" id="A0A9P6FKL4"/>
<feature type="non-terminal residue" evidence="2">
    <location>
        <position position="76"/>
    </location>
</feature>
<evidence type="ECO:0000256" key="1">
    <source>
        <dbReference type="SAM" id="MobiDB-lite"/>
    </source>
</evidence>
<dbReference type="Proteomes" id="UP000780801">
    <property type="component" value="Unassembled WGS sequence"/>
</dbReference>
<organism evidence="2 3">
    <name type="scientific">Lunasporangiospora selenospora</name>
    <dbReference type="NCBI Taxonomy" id="979761"/>
    <lineage>
        <taxon>Eukaryota</taxon>
        <taxon>Fungi</taxon>
        <taxon>Fungi incertae sedis</taxon>
        <taxon>Mucoromycota</taxon>
        <taxon>Mortierellomycotina</taxon>
        <taxon>Mortierellomycetes</taxon>
        <taxon>Mortierellales</taxon>
        <taxon>Mortierellaceae</taxon>
        <taxon>Lunasporangiospora</taxon>
    </lineage>
</organism>
<sequence>MVSQEGAEDVDQLAEAVEQQLNVQEAPGIKGEDSTDSEQPRQNTEGGDHEHNEAAQETSESSSSKSSQRRTVHVGN</sequence>
<evidence type="ECO:0000313" key="2">
    <source>
        <dbReference type="EMBL" id="KAF9576567.1"/>
    </source>
</evidence>
<feature type="compositionally biased region" description="Acidic residues" evidence="1">
    <location>
        <begin position="1"/>
        <end position="12"/>
    </location>
</feature>
<evidence type="ECO:0000313" key="3">
    <source>
        <dbReference type="Proteomes" id="UP000780801"/>
    </source>
</evidence>
<name>A0A9P6FKL4_9FUNG</name>
<protein>
    <submittedName>
        <fullName evidence="2">Uncharacterized protein</fullName>
    </submittedName>
</protein>
<proteinExistence type="predicted"/>
<feature type="compositionally biased region" description="Low complexity" evidence="1">
    <location>
        <begin position="56"/>
        <end position="66"/>
    </location>
</feature>
<dbReference type="EMBL" id="JAABOA010005509">
    <property type="protein sequence ID" value="KAF9576567.1"/>
    <property type="molecule type" value="Genomic_DNA"/>
</dbReference>
<feature type="compositionally biased region" description="Basic residues" evidence="1">
    <location>
        <begin position="67"/>
        <end position="76"/>
    </location>
</feature>
<feature type="region of interest" description="Disordered" evidence="1">
    <location>
        <begin position="1"/>
        <end position="76"/>
    </location>
</feature>
<accession>A0A9P6FKL4</accession>